<dbReference type="InterPro" id="IPR040183">
    <property type="entry name" value="THUMPD1-like"/>
</dbReference>
<protein>
    <recommendedName>
        <fullName evidence="3">THUMP domain-containing protein</fullName>
    </recommendedName>
</protein>
<dbReference type="SMART" id="SM00981">
    <property type="entry name" value="THUMP"/>
    <property type="match status" value="1"/>
</dbReference>
<evidence type="ECO:0000259" key="3">
    <source>
        <dbReference type="PROSITE" id="PS51165"/>
    </source>
</evidence>
<proteinExistence type="predicted"/>
<dbReference type="EMBL" id="FP929133">
    <property type="protein sequence ID" value="CBX98336.1"/>
    <property type="molecule type" value="Genomic_DNA"/>
</dbReference>
<dbReference type="SUPFAM" id="SSF143437">
    <property type="entry name" value="THUMP domain-like"/>
    <property type="match status" value="1"/>
</dbReference>
<accession>E5A3Z1</accession>
<feature type="compositionally biased region" description="Basic and acidic residues" evidence="2">
    <location>
        <begin position="90"/>
        <end position="100"/>
    </location>
</feature>
<evidence type="ECO:0000313" key="4">
    <source>
        <dbReference type="EMBL" id="CBX98336.1"/>
    </source>
</evidence>
<dbReference type="eggNOG" id="KOG3943">
    <property type="taxonomic scope" value="Eukaryota"/>
</dbReference>
<organism evidence="5">
    <name type="scientific">Leptosphaeria maculans (strain JN3 / isolate v23.1.3 / race Av1-4-5-6-7-8)</name>
    <name type="common">Blackleg fungus</name>
    <name type="synonym">Phoma lingam</name>
    <dbReference type="NCBI Taxonomy" id="985895"/>
    <lineage>
        <taxon>Eukaryota</taxon>
        <taxon>Fungi</taxon>
        <taxon>Dikarya</taxon>
        <taxon>Ascomycota</taxon>
        <taxon>Pezizomycotina</taxon>
        <taxon>Dothideomycetes</taxon>
        <taxon>Pleosporomycetidae</taxon>
        <taxon>Pleosporales</taxon>
        <taxon>Pleosporineae</taxon>
        <taxon>Leptosphaeriaceae</taxon>
        <taxon>Plenodomus</taxon>
        <taxon>Plenodomus lingam/Leptosphaeria maculans species complex</taxon>
    </lineage>
</organism>
<dbReference type="Pfam" id="PF02926">
    <property type="entry name" value="THUMP"/>
    <property type="match status" value="1"/>
</dbReference>
<dbReference type="FunFam" id="3.30.2300.10:FF:000001">
    <property type="entry name" value="THUMP domain-containing protein 1"/>
    <property type="match status" value="1"/>
</dbReference>
<feature type="region of interest" description="Disordered" evidence="2">
    <location>
        <begin position="68"/>
        <end position="114"/>
    </location>
</feature>
<dbReference type="PANTHER" id="PTHR13452:SF10">
    <property type="entry name" value="THUMP DOMAIN-CONTAINING PROTEIN 1"/>
    <property type="match status" value="1"/>
</dbReference>
<dbReference type="HOGENOM" id="CLU_039352_2_2_1"/>
<dbReference type="GeneID" id="13286249"/>
<dbReference type="FunCoup" id="E5A3Z1">
    <property type="interactions" value="814"/>
</dbReference>
<dbReference type="Gene3D" id="3.30.2300.10">
    <property type="entry name" value="THUMP superfamily"/>
    <property type="match status" value="1"/>
</dbReference>
<dbReference type="InterPro" id="IPR004114">
    <property type="entry name" value="THUMP_dom"/>
</dbReference>
<gene>
    <name evidence="4" type="ORF">LEMA_P097450.1</name>
</gene>
<keyword evidence="5" id="KW-1185">Reference proteome</keyword>
<dbReference type="CDD" id="cd11717">
    <property type="entry name" value="THUMP_THUMPD1_like"/>
    <property type="match status" value="1"/>
</dbReference>
<reference evidence="5" key="1">
    <citation type="journal article" date="2011" name="Nat. Commun.">
        <title>Effector diversification within compartments of the Leptosphaeria maculans genome affected by Repeat-Induced Point mutations.</title>
        <authorList>
            <person name="Rouxel T."/>
            <person name="Grandaubert J."/>
            <person name="Hane J.K."/>
            <person name="Hoede C."/>
            <person name="van de Wouw A.P."/>
            <person name="Couloux A."/>
            <person name="Dominguez V."/>
            <person name="Anthouard V."/>
            <person name="Bally P."/>
            <person name="Bourras S."/>
            <person name="Cozijnsen A.J."/>
            <person name="Ciuffetti L.M."/>
            <person name="Degrave A."/>
            <person name="Dilmaghani A."/>
            <person name="Duret L."/>
            <person name="Fudal I."/>
            <person name="Goodwin S.B."/>
            <person name="Gout L."/>
            <person name="Glaser N."/>
            <person name="Linglin J."/>
            <person name="Kema G.H.J."/>
            <person name="Lapalu N."/>
            <person name="Lawrence C.B."/>
            <person name="May K."/>
            <person name="Meyer M."/>
            <person name="Ollivier B."/>
            <person name="Poulain J."/>
            <person name="Schoch C.L."/>
            <person name="Simon A."/>
            <person name="Spatafora J.W."/>
            <person name="Stachowiak A."/>
            <person name="Turgeon B.G."/>
            <person name="Tyler B.M."/>
            <person name="Vincent D."/>
            <person name="Weissenbach J."/>
            <person name="Amselem J."/>
            <person name="Quesneville H."/>
            <person name="Oliver R.P."/>
            <person name="Wincker P."/>
            <person name="Balesdent M.-H."/>
            <person name="Howlett B.J."/>
        </authorList>
    </citation>
    <scope>NUCLEOTIDE SEQUENCE [LARGE SCALE GENOMIC DNA]</scope>
    <source>
        <strain evidence="5">JN3 / isolate v23.1.3 / race Av1-4-5-6-7-8</strain>
    </source>
</reference>
<dbReference type="PANTHER" id="PTHR13452">
    <property type="entry name" value="THUMP DOMAIN CONTAINING PROTEIN 1-RELATED"/>
    <property type="match status" value="1"/>
</dbReference>
<dbReference type="InParanoid" id="E5A3Z1"/>
<feature type="domain" description="THUMP" evidence="3">
    <location>
        <begin position="229"/>
        <end position="335"/>
    </location>
</feature>
<dbReference type="PROSITE" id="PS51165">
    <property type="entry name" value="THUMP"/>
    <property type="match status" value="1"/>
</dbReference>
<dbReference type="VEuPathDB" id="FungiDB:LEMA_P097450.1"/>
<dbReference type="OrthoDB" id="367221at2759"/>
<dbReference type="STRING" id="985895.E5A3Z1"/>
<evidence type="ECO:0000256" key="1">
    <source>
        <dbReference type="PROSITE-ProRule" id="PRU00529"/>
    </source>
</evidence>
<sequence length="378" mass="42092">MLDGEHGSHRTHAWSGLRGRIVPERCQFIDEDKIALVSENGLVSRVLNPTRLSHNLSLITYIFTSSRSTPEPETLSLGGTIMENSKKRKAESSDRQDGRNTKAKGRRNWDMPRRGAEARAIQPGDTGIWATCAMKKEAKSVADLRDLFDEYATALYGTTEANATAMDDVSDSDGGDIEEEIKKEIADIRKPTTKPLFSSVKLDTQCLVFFRTRKPVEPVSFVHKICQDVANGAQLKNLRYVKRLTPITAFEKATQQGLETVAKHVLASHFHIENQASKKFAIRPSIRNNKEFTRDGVIKSVAAAVGPGHSVDLKDYDLLVMVEIYKNVVGMSVVGPDFEKLKRFNLEELRQPLTATVSDISPEVKSQSTAPIIIREEV</sequence>
<dbReference type="Proteomes" id="UP000002668">
    <property type="component" value="Genome"/>
</dbReference>
<dbReference type="GO" id="GO:0006400">
    <property type="term" value="P:tRNA modification"/>
    <property type="evidence" value="ECO:0007669"/>
    <property type="project" value="InterPro"/>
</dbReference>
<keyword evidence="1" id="KW-0694">RNA-binding</keyword>
<dbReference type="GO" id="GO:0003723">
    <property type="term" value="F:RNA binding"/>
    <property type="evidence" value="ECO:0007669"/>
    <property type="project" value="UniProtKB-UniRule"/>
</dbReference>
<name>E5A3Z1_LEPMJ</name>
<dbReference type="AlphaFoldDB" id="E5A3Z1"/>
<evidence type="ECO:0000313" key="5">
    <source>
        <dbReference type="Proteomes" id="UP000002668"/>
    </source>
</evidence>
<evidence type="ECO:0000256" key="2">
    <source>
        <dbReference type="SAM" id="MobiDB-lite"/>
    </source>
</evidence>